<gene>
    <name evidence="4" type="ORF">Pmani_024916</name>
</gene>
<dbReference type="PANTHER" id="PTHR46560">
    <property type="entry name" value="CYPHER, ISOFORM B"/>
    <property type="match status" value="1"/>
</dbReference>
<feature type="domain" description="ZP" evidence="3">
    <location>
        <begin position="57"/>
        <end position="201"/>
    </location>
</feature>
<reference evidence="4" key="1">
    <citation type="submission" date="2023-11" db="EMBL/GenBank/DDBJ databases">
        <title>Genome assemblies of two species of porcelain crab, Petrolisthes cinctipes and Petrolisthes manimaculis (Anomura: Porcellanidae).</title>
        <authorList>
            <person name="Angst P."/>
        </authorList>
    </citation>
    <scope>NUCLEOTIDE SEQUENCE</scope>
    <source>
        <strain evidence="4">PB745_02</strain>
        <tissue evidence="4">Gill</tissue>
    </source>
</reference>
<organism evidence="4 5">
    <name type="scientific">Petrolisthes manimaculis</name>
    <dbReference type="NCBI Taxonomy" id="1843537"/>
    <lineage>
        <taxon>Eukaryota</taxon>
        <taxon>Metazoa</taxon>
        <taxon>Ecdysozoa</taxon>
        <taxon>Arthropoda</taxon>
        <taxon>Crustacea</taxon>
        <taxon>Multicrustacea</taxon>
        <taxon>Malacostraca</taxon>
        <taxon>Eumalacostraca</taxon>
        <taxon>Eucarida</taxon>
        <taxon>Decapoda</taxon>
        <taxon>Pleocyemata</taxon>
        <taxon>Anomura</taxon>
        <taxon>Galatheoidea</taxon>
        <taxon>Porcellanidae</taxon>
        <taxon>Petrolisthes</taxon>
    </lineage>
</organism>
<sequence>MRSEVDAWRIKTVLVGVFSALLHFTVGESESGGWKQDLTNEINIGIRDSGYSRVVLDCEDEHMAFVVTLEEEFEGVVYTRGSFHSRQGPCFLDATGGKKFALKFGYKDCGTKYNEAEGAHVNTVVVQHDDDLIFPGDLAFDVKCHDTFKVNTTMSSTKSSISLVDPDPSSKSSSKDEVVAKSSSSVVTLTPKHLTPPKEEL</sequence>
<evidence type="ECO:0000259" key="3">
    <source>
        <dbReference type="PROSITE" id="PS51034"/>
    </source>
</evidence>
<evidence type="ECO:0000256" key="2">
    <source>
        <dbReference type="SAM" id="SignalP"/>
    </source>
</evidence>
<protein>
    <recommendedName>
        <fullName evidence="3">ZP domain-containing protein</fullName>
    </recommendedName>
</protein>
<comment type="caution">
    <text evidence="4">The sequence shown here is derived from an EMBL/GenBank/DDBJ whole genome shotgun (WGS) entry which is preliminary data.</text>
</comment>
<dbReference type="PROSITE" id="PS51034">
    <property type="entry name" value="ZP_2"/>
    <property type="match status" value="1"/>
</dbReference>
<feature type="compositionally biased region" description="Low complexity" evidence="1">
    <location>
        <begin position="162"/>
        <end position="172"/>
    </location>
</feature>
<keyword evidence="5" id="KW-1185">Reference proteome</keyword>
<proteinExistence type="predicted"/>
<dbReference type="Proteomes" id="UP001292094">
    <property type="component" value="Unassembled WGS sequence"/>
</dbReference>
<evidence type="ECO:0000313" key="5">
    <source>
        <dbReference type="Proteomes" id="UP001292094"/>
    </source>
</evidence>
<dbReference type="InterPro" id="IPR001507">
    <property type="entry name" value="ZP_dom"/>
</dbReference>
<dbReference type="InterPro" id="IPR056953">
    <property type="entry name" value="CUT_N"/>
</dbReference>
<feature type="signal peptide" evidence="2">
    <location>
        <begin position="1"/>
        <end position="27"/>
    </location>
</feature>
<dbReference type="Pfam" id="PF25057">
    <property type="entry name" value="CUT_N"/>
    <property type="match status" value="1"/>
</dbReference>
<feature type="chain" id="PRO_5042122189" description="ZP domain-containing protein" evidence="2">
    <location>
        <begin position="28"/>
        <end position="201"/>
    </location>
</feature>
<evidence type="ECO:0000313" key="4">
    <source>
        <dbReference type="EMBL" id="KAK4303045.1"/>
    </source>
</evidence>
<keyword evidence="2" id="KW-0732">Signal</keyword>
<accession>A0AAE1P6K0</accession>
<feature type="region of interest" description="Disordered" evidence="1">
    <location>
        <begin position="158"/>
        <end position="201"/>
    </location>
</feature>
<evidence type="ECO:0000256" key="1">
    <source>
        <dbReference type="SAM" id="MobiDB-lite"/>
    </source>
</evidence>
<name>A0AAE1P6K0_9EUCA</name>
<dbReference type="PANTHER" id="PTHR46560:SF7">
    <property type="entry name" value="RE59626P"/>
    <property type="match status" value="1"/>
</dbReference>
<dbReference type="AlphaFoldDB" id="A0AAE1P6K0"/>
<dbReference type="EMBL" id="JAWZYT010002628">
    <property type="protein sequence ID" value="KAK4303045.1"/>
    <property type="molecule type" value="Genomic_DNA"/>
</dbReference>